<proteinExistence type="predicted"/>
<feature type="region of interest" description="Disordered" evidence="1">
    <location>
        <begin position="83"/>
        <end position="104"/>
    </location>
</feature>
<keyword evidence="2" id="KW-0812">Transmembrane</keyword>
<evidence type="ECO:0000313" key="3">
    <source>
        <dbReference type="EMBL" id="ROT70739.1"/>
    </source>
</evidence>
<sequence length="425" mass="46395">MTDARACSKRQQNTKNPTSGEATPLFLHKPYTSVFDPLLFFGEGDPIPFSRGRDSTKRFRPRSAPPREIGIWCRRGLISQSTHPVPRGEGYRDQASAEHGSGGGLKAKTENLVHSFLSPTPFISLNPLFLTPSISLSLLSLTPSISLSLLSPSFLHLLSPTPSISLSLLSLTPSISLSLFSPTPSISLPLLSPSFLHLSVSPFSHSLHLSPFSHSLHLSISPFSPFPPSLYLYFLPLSPYLYLSFLPLSSISLSPSCISQVQYPITVHSSICPAVAHSRHIALACAIVPPCCSKPNETPLTVAEGLRGCKCLFCGCVRCSRRVSNQRCVCVYSEWYLVSFTLVVSCGIFWPFVRVGRGKRRGSWGSKRRHEASKESSSTMLRKFEAPEFVTSRACVRRVCVSSGEVYQASVSGMSQVSVSGSSIR</sequence>
<keyword evidence="2" id="KW-0472">Membrane</keyword>
<reference evidence="3 4" key="2">
    <citation type="submission" date="2019-01" db="EMBL/GenBank/DDBJ databases">
        <title>The decoding of complex shrimp genome reveals the adaptation for benthos swimmer, frequently molting mechanism and breeding impact on genome.</title>
        <authorList>
            <person name="Sun Y."/>
            <person name="Gao Y."/>
            <person name="Yu Y."/>
        </authorList>
    </citation>
    <scope>NUCLEOTIDE SEQUENCE [LARGE SCALE GENOMIC DNA]</scope>
    <source>
        <tissue evidence="3">Muscle</tissue>
    </source>
</reference>
<dbReference type="AlphaFoldDB" id="A0A3R7M3A7"/>
<keyword evidence="4" id="KW-1185">Reference proteome</keyword>
<name>A0A3R7M3A7_PENVA</name>
<evidence type="ECO:0000256" key="1">
    <source>
        <dbReference type="SAM" id="MobiDB-lite"/>
    </source>
</evidence>
<feature type="transmembrane region" description="Helical" evidence="2">
    <location>
        <begin position="335"/>
        <end position="353"/>
    </location>
</feature>
<evidence type="ECO:0000256" key="2">
    <source>
        <dbReference type="SAM" id="Phobius"/>
    </source>
</evidence>
<dbReference type="EMBL" id="QCYY01002390">
    <property type="protein sequence ID" value="ROT70739.1"/>
    <property type="molecule type" value="Genomic_DNA"/>
</dbReference>
<keyword evidence="2" id="KW-1133">Transmembrane helix</keyword>
<reference evidence="3 4" key="1">
    <citation type="submission" date="2018-04" db="EMBL/GenBank/DDBJ databases">
        <authorList>
            <person name="Zhang X."/>
            <person name="Yuan J."/>
            <person name="Li F."/>
            <person name="Xiang J."/>
        </authorList>
    </citation>
    <scope>NUCLEOTIDE SEQUENCE [LARGE SCALE GENOMIC DNA]</scope>
    <source>
        <tissue evidence="3">Muscle</tissue>
    </source>
</reference>
<protein>
    <submittedName>
        <fullName evidence="3">Uncharacterized protein</fullName>
    </submittedName>
</protein>
<organism evidence="3 4">
    <name type="scientific">Penaeus vannamei</name>
    <name type="common">Whiteleg shrimp</name>
    <name type="synonym">Litopenaeus vannamei</name>
    <dbReference type="NCBI Taxonomy" id="6689"/>
    <lineage>
        <taxon>Eukaryota</taxon>
        <taxon>Metazoa</taxon>
        <taxon>Ecdysozoa</taxon>
        <taxon>Arthropoda</taxon>
        <taxon>Crustacea</taxon>
        <taxon>Multicrustacea</taxon>
        <taxon>Malacostraca</taxon>
        <taxon>Eumalacostraca</taxon>
        <taxon>Eucarida</taxon>
        <taxon>Decapoda</taxon>
        <taxon>Dendrobranchiata</taxon>
        <taxon>Penaeoidea</taxon>
        <taxon>Penaeidae</taxon>
        <taxon>Penaeus</taxon>
    </lineage>
</organism>
<feature type="region of interest" description="Disordered" evidence="1">
    <location>
        <begin position="1"/>
        <end position="23"/>
    </location>
</feature>
<comment type="caution">
    <text evidence="3">The sequence shown here is derived from an EMBL/GenBank/DDBJ whole genome shotgun (WGS) entry which is preliminary data.</text>
</comment>
<gene>
    <name evidence="3" type="ORF">C7M84_010959</name>
</gene>
<evidence type="ECO:0000313" key="4">
    <source>
        <dbReference type="Proteomes" id="UP000283509"/>
    </source>
</evidence>
<dbReference type="Proteomes" id="UP000283509">
    <property type="component" value="Unassembled WGS sequence"/>
</dbReference>
<accession>A0A3R7M3A7</accession>
<feature type="compositionally biased region" description="Polar residues" evidence="1">
    <location>
        <begin position="9"/>
        <end position="21"/>
    </location>
</feature>